<dbReference type="InterPro" id="IPR037151">
    <property type="entry name" value="AlkB-like_sf"/>
</dbReference>
<gene>
    <name evidence="2" type="ORF">Catovirus_1_937</name>
</gene>
<organism evidence="2">
    <name type="scientific">Catovirus CTV1</name>
    <dbReference type="NCBI Taxonomy" id="1977631"/>
    <lineage>
        <taxon>Viruses</taxon>
        <taxon>Varidnaviria</taxon>
        <taxon>Bamfordvirae</taxon>
        <taxon>Nucleocytoviricota</taxon>
        <taxon>Megaviricetes</taxon>
        <taxon>Imitervirales</taxon>
        <taxon>Mimiviridae</taxon>
        <taxon>Klosneuvirinae</taxon>
        <taxon>Catovirus</taxon>
    </lineage>
</organism>
<dbReference type="PROSITE" id="PS51471">
    <property type="entry name" value="FE2OG_OXY"/>
    <property type="match status" value="1"/>
</dbReference>
<dbReference type="SUPFAM" id="SSF51197">
    <property type="entry name" value="Clavaminate synthase-like"/>
    <property type="match status" value="1"/>
</dbReference>
<dbReference type="PANTHER" id="PTHR42256:SF1">
    <property type="entry name" value="FE2OG DIOXYGENASE DOMAIN-CONTAINING PROTEIN"/>
    <property type="match status" value="1"/>
</dbReference>
<dbReference type="EMBL" id="KY684083">
    <property type="protein sequence ID" value="ARF08887.1"/>
    <property type="molecule type" value="Genomic_DNA"/>
</dbReference>
<evidence type="ECO:0000259" key="1">
    <source>
        <dbReference type="PROSITE" id="PS51471"/>
    </source>
</evidence>
<dbReference type="InterPro" id="IPR005123">
    <property type="entry name" value="Oxoglu/Fe-dep_dioxygenase_dom"/>
</dbReference>
<reference evidence="2" key="1">
    <citation type="journal article" date="2017" name="Science">
        <title>Giant viruses with an expanded complement of translation system components.</title>
        <authorList>
            <person name="Schulz F."/>
            <person name="Yutin N."/>
            <person name="Ivanova N.N."/>
            <person name="Ortega D.R."/>
            <person name="Lee T.K."/>
            <person name="Vierheilig J."/>
            <person name="Daims H."/>
            <person name="Horn M."/>
            <person name="Wagner M."/>
            <person name="Jensen G.J."/>
            <person name="Kyrpides N.C."/>
            <person name="Koonin E.V."/>
            <person name="Woyke T."/>
        </authorList>
    </citation>
    <scope>NUCLEOTIDE SEQUENCE</scope>
    <source>
        <strain evidence="2">CTV1</strain>
    </source>
</reference>
<protein>
    <submittedName>
        <fullName evidence="2">2OG-FeII oxygenase superfamily protein</fullName>
    </submittedName>
</protein>
<proteinExistence type="predicted"/>
<accession>A0A1V0SAZ3</accession>
<sequence>MWGKMSKVNMKYKESENKFDNKASLFSNKLIRSDFDKVNGSLNDDVNKILNGGCVYIPNFFCKTDDLQIFDKIKKEIESDSYKMINWSKHFRHENPEISATFNDIVKQMAEHFKVEVLQTRLNYYKDGLDWKCLHKDRHAYGNGKDKICENFTMGASFGASRELEFVHDDTNNRFVFPQNNGDIFAFDSDINKKFMHGVPKNNLIKQPRFSIIAWGNKLDQ</sequence>
<evidence type="ECO:0000313" key="2">
    <source>
        <dbReference type="EMBL" id="ARF08887.1"/>
    </source>
</evidence>
<dbReference type="PANTHER" id="PTHR42256">
    <property type="entry name" value="OXOGLUTARATE/IRON-DEPENDENT DIOXYGENASE"/>
    <property type="match status" value="1"/>
</dbReference>
<feature type="domain" description="Fe2OG dioxygenase" evidence="1">
    <location>
        <begin position="114"/>
        <end position="218"/>
    </location>
</feature>
<name>A0A1V0SAZ3_9VIRU</name>
<dbReference type="Gene3D" id="2.60.120.590">
    <property type="entry name" value="Alpha-ketoglutarate-dependent dioxygenase AlkB-like"/>
    <property type="match status" value="1"/>
</dbReference>